<gene>
    <name evidence="2" type="ORF">H257_11247</name>
</gene>
<dbReference type="GeneID" id="20813243"/>
<protein>
    <submittedName>
        <fullName evidence="2">Uncharacterized protein</fullName>
    </submittedName>
</protein>
<accession>W4G2H8</accession>
<dbReference type="AlphaFoldDB" id="W4G2H8"/>
<dbReference type="EMBL" id="KI913146">
    <property type="protein sequence ID" value="ETV73922.1"/>
    <property type="molecule type" value="Genomic_DNA"/>
</dbReference>
<sequence length="518" mass="57241">MGGESPGAVPTNVVVPVQLAQLALQRRNSDALAKIDSFLDSLLAASSSKAALLLDSAINHSASSSSSTIDATSLKKKHPATTTLDGGATHVDLHHDLGIDILVNVFSEFEASGVTAYSSATLRDEEKKQMWLLRQSLAQQLTTTKIPQASPSKRDLLKDRYGISHATAVNGAMPTGQTRRTVFAKQSSSNFNLGMLMEVEMEHRLKELFSVASEFHTIMNKTQVHVLSACVVDVNQDMTTPLVVEDKPQRVLNTELSLLQKDEVLTFGSFKNRFLKLNPRRSVTHTQQVAWLDSVYQAMLNISALHTVPGKDISAKSPRRPQVVPPKPTAVASLSSSTKVVPMKTTTQKTTSPQGKIEPTAFPTKHRLTKLQYHDILDEEKPWMAQAARAIVTPSQQVLDITSHPSSSSLRLVHKTHGDDVYDHDSSDALDELDQSMQSPVRREKRDSVDLTKHMGVMPRWKKRDSVDLMHAKRAKEKLRPAAIVYDNTKGQAPNIRQKLQECKVMMLSLTNLNFGKK</sequence>
<dbReference type="VEuPathDB" id="FungiDB:H257_11247"/>
<dbReference type="OrthoDB" id="79201at2759"/>
<name>W4G2H8_APHAT</name>
<dbReference type="RefSeq" id="XP_009836435.1">
    <property type="nucleotide sequence ID" value="XM_009838133.1"/>
</dbReference>
<reference evidence="2" key="1">
    <citation type="submission" date="2013-12" db="EMBL/GenBank/DDBJ databases">
        <title>The Genome Sequence of Aphanomyces astaci APO3.</title>
        <authorList>
            <consortium name="The Broad Institute Genomics Platform"/>
            <person name="Russ C."/>
            <person name="Tyler B."/>
            <person name="van West P."/>
            <person name="Dieguez-Uribeondo J."/>
            <person name="Young S.K."/>
            <person name="Zeng Q."/>
            <person name="Gargeya S."/>
            <person name="Fitzgerald M."/>
            <person name="Abouelleil A."/>
            <person name="Alvarado L."/>
            <person name="Chapman S.B."/>
            <person name="Gainer-Dewar J."/>
            <person name="Goldberg J."/>
            <person name="Griggs A."/>
            <person name="Gujja S."/>
            <person name="Hansen M."/>
            <person name="Howarth C."/>
            <person name="Imamovic A."/>
            <person name="Ireland A."/>
            <person name="Larimer J."/>
            <person name="McCowan C."/>
            <person name="Murphy C."/>
            <person name="Pearson M."/>
            <person name="Poon T.W."/>
            <person name="Priest M."/>
            <person name="Roberts A."/>
            <person name="Saif S."/>
            <person name="Shea T."/>
            <person name="Sykes S."/>
            <person name="Wortman J."/>
            <person name="Nusbaum C."/>
            <person name="Birren B."/>
        </authorList>
    </citation>
    <scope>NUCLEOTIDE SEQUENCE [LARGE SCALE GENOMIC DNA]</scope>
    <source>
        <strain evidence="2">APO3</strain>
    </source>
</reference>
<proteinExistence type="predicted"/>
<evidence type="ECO:0000313" key="2">
    <source>
        <dbReference type="EMBL" id="ETV73922.1"/>
    </source>
</evidence>
<evidence type="ECO:0000256" key="1">
    <source>
        <dbReference type="SAM" id="MobiDB-lite"/>
    </source>
</evidence>
<feature type="region of interest" description="Disordered" evidence="1">
    <location>
        <begin position="312"/>
        <end position="360"/>
    </location>
</feature>
<organism evidence="2">
    <name type="scientific">Aphanomyces astaci</name>
    <name type="common">Crayfish plague agent</name>
    <dbReference type="NCBI Taxonomy" id="112090"/>
    <lineage>
        <taxon>Eukaryota</taxon>
        <taxon>Sar</taxon>
        <taxon>Stramenopiles</taxon>
        <taxon>Oomycota</taxon>
        <taxon>Saprolegniomycetes</taxon>
        <taxon>Saprolegniales</taxon>
        <taxon>Verrucalvaceae</taxon>
        <taxon>Aphanomyces</taxon>
    </lineage>
</organism>
<feature type="compositionally biased region" description="Polar residues" evidence="1">
    <location>
        <begin position="332"/>
        <end position="354"/>
    </location>
</feature>